<evidence type="ECO:0000313" key="2">
    <source>
        <dbReference type="Proteomes" id="UP000886520"/>
    </source>
</evidence>
<sequence>MVTLGLWHYGEVRLVFVPSDSRFMALWRGPIGVCAVAVHFKSPITDHVTLNRLDQFDVMVCADSTFMALWRDLFLCVFMVKSCQLGGCVCQLVYGHVRDYGEVRLVVFVPTLRLWHYGEVCF</sequence>
<dbReference type="EMBL" id="JABFUD020000013">
    <property type="protein sequence ID" value="KAI5071724.1"/>
    <property type="molecule type" value="Genomic_DNA"/>
</dbReference>
<dbReference type="Proteomes" id="UP000886520">
    <property type="component" value="Chromosome 13"/>
</dbReference>
<keyword evidence="2" id="KW-1185">Reference proteome</keyword>
<gene>
    <name evidence="1" type="ORF">GOP47_0013975</name>
</gene>
<comment type="caution">
    <text evidence="1">The sequence shown here is derived from an EMBL/GenBank/DDBJ whole genome shotgun (WGS) entry which is preliminary data.</text>
</comment>
<dbReference type="AlphaFoldDB" id="A0A9D4ZDW2"/>
<evidence type="ECO:0000313" key="1">
    <source>
        <dbReference type="EMBL" id="KAI5071724.1"/>
    </source>
</evidence>
<protein>
    <submittedName>
        <fullName evidence="1">Uncharacterized protein</fullName>
    </submittedName>
</protein>
<accession>A0A9D4ZDW2</accession>
<name>A0A9D4ZDW2_ADICA</name>
<organism evidence="1 2">
    <name type="scientific">Adiantum capillus-veneris</name>
    <name type="common">Maidenhair fern</name>
    <dbReference type="NCBI Taxonomy" id="13818"/>
    <lineage>
        <taxon>Eukaryota</taxon>
        <taxon>Viridiplantae</taxon>
        <taxon>Streptophyta</taxon>
        <taxon>Embryophyta</taxon>
        <taxon>Tracheophyta</taxon>
        <taxon>Polypodiopsida</taxon>
        <taxon>Polypodiidae</taxon>
        <taxon>Polypodiales</taxon>
        <taxon>Pteridineae</taxon>
        <taxon>Pteridaceae</taxon>
        <taxon>Vittarioideae</taxon>
        <taxon>Adiantum</taxon>
    </lineage>
</organism>
<reference evidence="1" key="1">
    <citation type="submission" date="2021-01" db="EMBL/GenBank/DDBJ databases">
        <title>Adiantum capillus-veneris genome.</title>
        <authorList>
            <person name="Fang Y."/>
            <person name="Liao Q."/>
        </authorList>
    </citation>
    <scope>NUCLEOTIDE SEQUENCE</scope>
    <source>
        <strain evidence="1">H3</strain>
        <tissue evidence="1">Leaf</tissue>
    </source>
</reference>
<proteinExistence type="predicted"/>